<keyword evidence="1" id="KW-1133">Transmembrane helix</keyword>
<dbReference type="Proteomes" id="UP000291933">
    <property type="component" value="Unassembled WGS sequence"/>
</dbReference>
<organism evidence="3 4">
    <name type="scientific">Propioniciclava tarda</name>
    <dbReference type="NCBI Taxonomy" id="433330"/>
    <lineage>
        <taxon>Bacteria</taxon>
        <taxon>Bacillati</taxon>
        <taxon>Actinomycetota</taxon>
        <taxon>Actinomycetes</taxon>
        <taxon>Propionibacteriales</taxon>
        <taxon>Propionibacteriaceae</taxon>
        <taxon>Propioniciclava</taxon>
    </lineage>
</organism>
<keyword evidence="4" id="KW-1185">Reference proteome</keyword>
<keyword evidence="1" id="KW-0472">Membrane</keyword>
<evidence type="ECO:0000313" key="4">
    <source>
        <dbReference type="Proteomes" id="UP000291933"/>
    </source>
</evidence>
<keyword evidence="1" id="KW-0812">Transmembrane</keyword>
<evidence type="ECO:0000313" key="3">
    <source>
        <dbReference type="EMBL" id="TBT94857.1"/>
    </source>
</evidence>
<name>A0A4Q9KK66_PROTD</name>
<sequence>MNAITTLDNPVRLKLIPTAVDEVNVRIVAGLVLLLTSTALVSGQYWLYAPLAVDFASRALGGPRVSVLAHLAARRIRPLIPASPRPVAYAPKRFAAAIGAVMTTAATALAAISRFTPVDLTLGVQLIGVLMVVFPFLEAAFAFCVGCKLYALLARTGVVSPDVCIDCTLG</sequence>
<dbReference type="RefSeq" id="WP_131172173.1">
    <property type="nucleotide sequence ID" value="NZ_FXTL01000009.1"/>
</dbReference>
<proteinExistence type="predicted"/>
<reference evidence="3 4" key="1">
    <citation type="submission" date="2019-01" db="EMBL/GenBank/DDBJ databases">
        <title>Lactibacter flavus gen. nov., sp. nov., a novel bacterium of the family Propionibacteriaceae isolated from raw milk and dairy products.</title>
        <authorList>
            <person name="Huptas C."/>
            <person name="Wenning M."/>
            <person name="Breitenwieser F."/>
            <person name="Doll E."/>
            <person name="Von Neubeck M."/>
            <person name="Busse H.-J."/>
            <person name="Scherer S."/>
        </authorList>
    </citation>
    <scope>NUCLEOTIDE SEQUENCE [LARGE SCALE GENOMIC DNA]</scope>
    <source>
        <strain evidence="3 4">DSM 22130</strain>
    </source>
</reference>
<protein>
    <submittedName>
        <fullName evidence="3">DUF4395 domain-containing protein</fullName>
    </submittedName>
</protein>
<comment type="caution">
    <text evidence="3">The sequence shown here is derived from an EMBL/GenBank/DDBJ whole genome shotgun (WGS) entry which is preliminary data.</text>
</comment>
<evidence type="ECO:0000259" key="2">
    <source>
        <dbReference type="Pfam" id="PF14340"/>
    </source>
</evidence>
<feature type="transmembrane region" description="Helical" evidence="1">
    <location>
        <begin position="94"/>
        <end position="116"/>
    </location>
</feature>
<accession>A0A4Q9KK66</accession>
<feature type="domain" description="DUF4395" evidence="2">
    <location>
        <begin position="20"/>
        <end position="155"/>
    </location>
</feature>
<gene>
    <name evidence="3" type="ORF">ET996_08750</name>
</gene>
<feature type="transmembrane region" description="Helical" evidence="1">
    <location>
        <begin position="122"/>
        <end position="145"/>
    </location>
</feature>
<feature type="transmembrane region" description="Helical" evidence="1">
    <location>
        <begin position="27"/>
        <end position="48"/>
    </location>
</feature>
<dbReference type="OrthoDB" id="345402at2"/>
<dbReference type="EMBL" id="SDMR01000009">
    <property type="protein sequence ID" value="TBT94857.1"/>
    <property type="molecule type" value="Genomic_DNA"/>
</dbReference>
<evidence type="ECO:0000256" key="1">
    <source>
        <dbReference type="SAM" id="Phobius"/>
    </source>
</evidence>
<dbReference type="Pfam" id="PF14340">
    <property type="entry name" value="DUF4395"/>
    <property type="match status" value="1"/>
</dbReference>
<dbReference type="InterPro" id="IPR025508">
    <property type="entry name" value="DUF4395"/>
</dbReference>
<dbReference type="AlphaFoldDB" id="A0A4Q9KK66"/>